<evidence type="ECO:0000313" key="6">
    <source>
        <dbReference type="RefSeq" id="XP_025830357.1"/>
    </source>
</evidence>
<gene>
    <name evidence="6" type="primary">LOC108735664</name>
</gene>
<feature type="transmembrane region" description="Helical" evidence="2">
    <location>
        <begin position="561"/>
        <end position="583"/>
    </location>
</feature>
<feature type="transmembrane region" description="Helical" evidence="2">
    <location>
        <begin position="673"/>
        <end position="692"/>
    </location>
</feature>
<keyword evidence="3" id="KW-0732">Signal</keyword>
<accession>A0A7F5R3T3</accession>
<dbReference type="OrthoDB" id="207378at2759"/>
<dbReference type="InterPro" id="IPR002656">
    <property type="entry name" value="Acyl_transf_3_dom"/>
</dbReference>
<dbReference type="GeneID" id="108735664"/>
<feature type="transmembrane region" description="Helical" evidence="2">
    <location>
        <begin position="603"/>
        <end position="621"/>
    </location>
</feature>
<evidence type="ECO:0000256" key="1">
    <source>
        <dbReference type="SAM" id="MobiDB-lite"/>
    </source>
</evidence>
<dbReference type="KEGG" id="apln:108735664"/>
<feature type="transmembrane region" description="Helical" evidence="2">
    <location>
        <begin position="704"/>
        <end position="723"/>
    </location>
</feature>
<dbReference type="Proteomes" id="UP000192223">
    <property type="component" value="Unplaced"/>
</dbReference>
<feature type="transmembrane region" description="Helical" evidence="2">
    <location>
        <begin position="460"/>
        <end position="482"/>
    </location>
</feature>
<keyword evidence="2" id="KW-0812">Transmembrane</keyword>
<feature type="transmembrane region" description="Helical" evidence="2">
    <location>
        <begin position="533"/>
        <end position="554"/>
    </location>
</feature>
<evidence type="ECO:0000313" key="5">
    <source>
        <dbReference type="Proteomes" id="UP000192223"/>
    </source>
</evidence>
<dbReference type="SMART" id="SM00703">
    <property type="entry name" value="NRF"/>
    <property type="match status" value="1"/>
</dbReference>
<feature type="transmembrane region" description="Helical" evidence="2">
    <location>
        <begin position="240"/>
        <end position="260"/>
    </location>
</feature>
<keyword evidence="2" id="KW-0472">Membrane</keyword>
<feature type="signal peptide" evidence="3">
    <location>
        <begin position="1"/>
        <end position="19"/>
    </location>
</feature>
<dbReference type="Pfam" id="PF20146">
    <property type="entry name" value="NRF"/>
    <property type="match status" value="1"/>
</dbReference>
<dbReference type="InterPro" id="IPR052728">
    <property type="entry name" value="O2_lipid_transport_reg"/>
</dbReference>
<protein>
    <submittedName>
        <fullName evidence="6">O-acyltransferase like protein isoform X1</fullName>
    </submittedName>
</protein>
<dbReference type="PANTHER" id="PTHR11161:SF72">
    <property type="entry name" value="FI21449P1"/>
    <property type="match status" value="1"/>
</dbReference>
<dbReference type="InParanoid" id="A0A7F5R3T3"/>
<dbReference type="PANTHER" id="PTHR11161">
    <property type="entry name" value="O-ACYLTRANSFERASE"/>
    <property type="match status" value="1"/>
</dbReference>
<dbReference type="RefSeq" id="XP_025830357.1">
    <property type="nucleotide sequence ID" value="XM_025974572.1"/>
</dbReference>
<feature type="domain" description="Nose resistant-to-fluoxetine protein N-terminal" evidence="4">
    <location>
        <begin position="67"/>
        <end position="229"/>
    </location>
</feature>
<keyword evidence="2" id="KW-1133">Transmembrane helix</keyword>
<evidence type="ECO:0000259" key="4">
    <source>
        <dbReference type="SMART" id="SM00703"/>
    </source>
</evidence>
<dbReference type="InterPro" id="IPR006621">
    <property type="entry name" value="Nose-resist-to-fluoxetine_N"/>
</dbReference>
<dbReference type="Pfam" id="PF01757">
    <property type="entry name" value="Acyl_transf_3"/>
    <property type="match status" value="1"/>
</dbReference>
<feature type="transmembrane region" description="Helical" evidence="2">
    <location>
        <begin position="380"/>
        <end position="398"/>
    </location>
</feature>
<keyword evidence="5" id="KW-1185">Reference proteome</keyword>
<dbReference type="AlphaFoldDB" id="A0A7F5R3T3"/>
<organism evidence="5 6">
    <name type="scientific">Agrilus planipennis</name>
    <name type="common">Emerald ash borer</name>
    <name type="synonym">Agrilus marcopoli</name>
    <dbReference type="NCBI Taxonomy" id="224129"/>
    <lineage>
        <taxon>Eukaryota</taxon>
        <taxon>Metazoa</taxon>
        <taxon>Ecdysozoa</taxon>
        <taxon>Arthropoda</taxon>
        <taxon>Hexapoda</taxon>
        <taxon>Insecta</taxon>
        <taxon>Pterygota</taxon>
        <taxon>Neoptera</taxon>
        <taxon>Endopterygota</taxon>
        <taxon>Coleoptera</taxon>
        <taxon>Polyphaga</taxon>
        <taxon>Elateriformia</taxon>
        <taxon>Buprestoidea</taxon>
        <taxon>Buprestidae</taxon>
        <taxon>Agrilinae</taxon>
        <taxon>Agrilus</taxon>
    </lineage>
</organism>
<feature type="transmembrane region" description="Helical" evidence="2">
    <location>
        <begin position="735"/>
        <end position="759"/>
    </location>
</feature>
<feature type="region of interest" description="Disordered" evidence="1">
    <location>
        <begin position="127"/>
        <end position="159"/>
    </location>
</feature>
<name>A0A7F5R3T3_AGRPL</name>
<dbReference type="GO" id="GO:0016747">
    <property type="term" value="F:acyltransferase activity, transferring groups other than amino-acyl groups"/>
    <property type="evidence" value="ECO:0007669"/>
    <property type="project" value="InterPro"/>
</dbReference>
<feature type="chain" id="PRO_5028846616" evidence="3">
    <location>
        <begin position="20"/>
        <end position="783"/>
    </location>
</feature>
<feature type="transmembrane region" description="Helical" evidence="2">
    <location>
        <begin position="418"/>
        <end position="439"/>
    </location>
</feature>
<proteinExistence type="predicted"/>
<feature type="transmembrane region" description="Helical" evidence="2">
    <location>
        <begin position="633"/>
        <end position="653"/>
    </location>
</feature>
<feature type="compositionally biased region" description="Polar residues" evidence="1">
    <location>
        <begin position="131"/>
        <end position="151"/>
    </location>
</feature>
<sequence length="783" mass="88323">MMVFTLIFCFAIFAPVTRSEVAGTKNVTHKTTEKNSEPNVTSLASQLNFYNPELLTARWGIVSELISRECQHDIEQYIAALRNGEKWALKMDDASGRYSTGWFWGNHFWTGSKGLCETINPSKKSIRVKRQVTNTSRNERSASTTPISPSQAEGYGPGSLDDDPAPFPVSFNVLRIRLKSNLTEQGKLLHFGMCLPFTCKQKDIHFILEETARGFKKATLNVESIRSQHHDFNVWQDTTFIILCIVTSLVIMMVICGTLYDVRIQKEKQKLNSLHPTCIPFNNNNNNVSEVTTKLDIGLTEEKIGRKDSLGNTESDNFASPSQDTGIENVKPKTFTRKGFFVWLAKKIILSFSLRTNIKSICDQRVGSDTIAVIHGLKSISMAWVILGHTCIIAFKFSDNMEYRKIVQKEFLFQTISNGAFSVDTFFFTSGLLVSFLYFRSNAKGKLESPYIKYKGLTKGLIRFVGLIVYRFARLSAPYLFVLGVVEVCMKWFHYNSIFEPAALDHENCPKYWWRNILYINTLFPTEQMCMLWSWYISDDTQFYIVGAVILILASSHFKSASILLVVFMLSSWTTTGYIAYTNKHIPGTDDPLAHFDKIYDKPWTRLGPYLVGMCVGWILFKTDCKIRMTKLAVSVGWLVSTACLVSLVYGLYEVDLTPAAAAAYSALSHTAWALGLAWIVIACTTGYGGYVNSILSASILYPLSRVTYCTYLLHPIIIRTMAMTMDHPLHLGKAVMIAIYIGQVVASFSLAFVISITFEAPVVSMLRILPKFSTHSHNQRNP</sequence>
<evidence type="ECO:0000256" key="3">
    <source>
        <dbReference type="SAM" id="SignalP"/>
    </source>
</evidence>
<evidence type="ECO:0000256" key="2">
    <source>
        <dbReference type="SAM" id="Phobius"/>
    </source>
</evidence>
<reference evidence="6" key="1">
    <citation type="submission" date="2025-08" db="UniProtKB">
        <authorList>
            <consortium name="RefSeq"/>
        </authorList>
    </citation>
    <scope>IDENTIFICATION</scope>
    <source>
        <tissue evidence="6">Entire body</tissue>
    </source>
</reference>